<dbReference type="GO" id="GO:0060255">
    <property type="term" value="P:regulation of macromolecule metabolic process"/>
    <property type="evidence" value="ECO:0007669"/>
    <property type="project" value="UniProtKB-ARBA"/>
</dbReference>
<dbReference type="PANTHER" id="PTHR11937">
    <property type="entry name" value="ACTIN"/>
    <property type="match status" value="1"/>
</dbReference>
<sequence>MADGRRDSIIEFRDETLIPLRIVPFTEQSRSQNPCLVIDNGSWHCRVGWSVNSQPSHSFYSLLAKQKGRKGDREPILIGNDLGQIETVRWMLRSPFDANVVVQYGYQEVLFDYALANMGLADETSLNMPVVVTEPLLNVAFSRKQMNEMLFECYAFPHVAYGVDGMFAYYKLMDKSCPDGLIISLGNVSTHIIPVLNGKMDLAHSRRIDLGGLNMTLYLQRLLQLKYPVHAPNITITRMEEIVHGYCYYAKNFTQELATWRNRSHYKNTAIFFQLPFQAPSGPTATPEEIEARREENAQRLRDMNRKRYLEKLKQDEERLEKLTALRETVDAKGQKATKDEMKALNVRSVDALQNEIQALTSTISRTKERLERKAIEVPKESTAEALDPNVVKSWVTTLKDQRQRLQEQRAVRKQRKSDLGKRRSYASQQRMKILTQLASGKTGKKVSKEDTFGMNDEDWLVYREINREAGESDSEDEKIQLDEIDGLLLKYDPVFRQEFEKSQALLSGSLPKSPEYYRLEVGVERFRVPEIVFQPSLVGIDQMGVIETIEYMLREYPEDIQKKLAMNVVVTGGPANLPGIDDRIREELGSCLPFESSFRLSVAANPSFDAWSGAAHWARKTSLQEGFLSRKDYLEHGGAYFKQHSLSNDHIVPPKL</sequence>
<dbReference type="OrthoDB" id="7340501at2759"/>
<keyword evidence="4 8" id="KW-0175">Coiled coil</keyword>
<feature type="coiled-coil region" evidence="8">
    <location>
        <begin position="306"/>
        <end position="377"/>
    </location>
</feature>
<dbReference type="AlphaFoldDB" id="A0A1D1VAP5"/>
<dbReference type="FunFam" id="3.30.420.40:FF:000058">
    <property type="entry name" value="Putative actin-related protein 5"/>
    <property type="match status" value="1"/>
</dbReference>
<dbReference type="FunFam" id="3.30.420.40:FF:000122">
    <property type="entry name" value="ARP5 actin-related protein 5 homolog"/>
    <property type="match status" value="1"/>
</dbReference>
<keyword evidence="3" id="KW-0805">Transcription regulation</keyword>
<comment type="similarity">
    <text evidence="7">Belongs to the actin family.</text>
</comment>
<reference evidence="9 10" key="1">
    <citation type="journal article" date="2016" name="Nat. Commun.">
        <title>Extremotolerant tardigrade genome and improved radiotolerance of human cultured cells by tardigrade-unique protein.</title>
        <authorList>
            <person name="Hashimoto T."/>
            <person name="Horikawa D.D."/>
            <person name="Saito Y."/>
            <person name="Kuwahara H."/>
            <person name="Kozuka-Hata H."/>
            <person name="Shin-I T."/>
            <person name="Minakuchi Y."/>
            <person name="Ohishi K."/>
            <person name="Motoyama A."/>
            <person name="Aizu T."/>
            <person name="Enomoto A."/>
            <person name="Kondo K."/>
            <person name="Tanaka S."/>
            <person name="Hara Y."/>
            <person name="Koshikawa S."/>
            <person name="Sagara H."/>
            <person name="Miura T."/>
            <person name="Yokobori S."/>
            <person name="Miyagawa K."/>
            <person name="Suzuki Y."/>
            <person name="Kubo T."/>
            <person name="Oyama M."/>
            <person name="Kohara Y."/>
            <person name="Fujiyama A."/>
            <person name="Arakawa K."/>
            <person name="Katayama T."/>
            <person name="Toyoda A."/>
            <person name="Kunieda T."/>
        </authorList>
    </citation>
    <scope>NUCLEOTIDE SEQUENCE [LARGE SCALE GENOMIC DNA]</scope>
    <source>
        <strain evidence="9 10">YOKOZUNA-1</strain>
    </source>
</reference>
<evidence type="ECO:0000256" key="1">
    <source>
        <dbReference type="ARBA" id="ARBA00004123"/>
    </source>
</evidence>
<protein>
    <submittedName>
        <fullName evidence="9">Uncharacterized protein</fullName>
    </submittedName>
</protein>
<dbReference type="EMBL" id="BDGG01000004">
    <property type="protein sequence ID" value="GAU97885.1"/>
    <property type="molecule type" value="Genomic_DNA"/>
</dbReference>
<comment type="caution">
    <text evidence="9">The sequence shown here is derived from an EMBL/GenBank/DDBJ whole genome shotgun (WGS) entry which is preliminary data.</text>
</comment>
<dbReference type="SUPFAM" id="SSF53067">
    <property type="entry name" value="Actin-like ATPase domain"/>
    <property type="match status" value="2"/>
</dbReference>
<evidence type="ECO:0000313" key="9">
    <source>
        <dbReference type="EMBL" id="GAU97885.1"/>
    </source>
</evidence>
<dbReference type="GO" id="GO:0006974">
    <property type="term" value="P:DNA damage response"/>
    <property type="evidence" value="ECO:0007669"/>
    <property type="project" value="UniProtKB-KW"/>
</dbReference>
<evidence type="ECO:0000256" key="8">
    <source>
        <dbReference type="SAM" id="Coils"/>
    </source>
</evidence>
<name>A0A1D1VAP5_RAMVA</name>
<dbReference type="STRING" id="947166.A0A1D1VAP5"/>
<dbReference type="Proteomes" id="UP000186922">
    <property type="component" value="Unassembled WGS sequence"/>
</dbReference>
<dbReference type="InterPro" id="IPR043129">
    <property type="entry name" value="ATPase_NBD"/>
</dbReference>
<evidence type="ECO:0000256" key="3">
    <source>
        <dbReference type="ARBA" id="ARBA00023015"/>
    </source>
</evidence>
<gene>
    <name evidence="9" type="primary">RvY_09110-1</name>
    <name evidence="9" type="synonym">RvY_09110.1</name>
    <name evidence="9" type="ORF">RvY_09110</name>
</gene>
<dbReference type="SMART" id="SM00268">
    <property type="entry name" value="ACTIN"/>
    <property type="match status" value="1"/>
</dbReference>
<evidence type="ECO:0000256" key="2">
    <source>
        <dbReference type="ARBA" id="ARBA00022763"/>
    </source>
</evidence>
<dbReference type="FunFam" id="3.90.640.10:FF:000016">
    <property type="entry name" value="ARP5 actin-related protein 5 homolog"/>
    <property type="match status" value="1"/>
</dbReference>
<dbReference type="CDD" id="cd10211">
    <property type="entry name" value="ASKHA_NBD_Arp5"/>
    <property type="match status" value="1"/>
</dbReference>
<dbReference type="GO" id="GO:0005634">
    <property type="term" value="C:nucleus"/>
    <property type="evidence" value="ECO:0007669"/>
    <property type="project" value="UniProtKB-SubCell"/>
</dbReference>
<keyword evidence="2" id="KW-0227">DNA damage</keyword>
<accession>A0A1D1VAP5</accession>
<comment type="subcellular location">
    <subcellularLocation>
        <location evidence="1">Nucleus</location>
    </subcellularLocation>
</comment>
<organism evidence="9 10">
    <name type="scientific">Ramazzottius varieornatus</name>
    <name type="common">Water bear</name>
    <name type="synonym">Tardigrade</name>
    <dbReference type="NCBI Taxonomy" id="947166"/>
    <lineage>
        <taxon>Eukaryota</taxon>
        <taxon>Metazoa</taxon>
        <taxon>Ecdysozoa</taxon>
        <taxon>Tardigrada</taxon>
        <taxon>Eutardigrada</taxon>
        <taxon>Parachela</taxon>
        <taxon>Hypsibioidea</taxon>
        <taxon>Ramazzottiidae</taxon>
        <taxon>Ramazzottius</taxon>
    </lineage>
</organism>
<evidence type="ECO:0000256" key="4">
    <source>
        <dbReference type="ARBA" id="ARBA00023054"/>
    </source>
</evidence>
<evidence type="ECO:0000256" key="7">
    <source>
        <dbReference type="RuleBase" id="RU000487"/>
    </source>
</evidence>
<keyword evidence="6" id="KW-0539">Nucleus</keyword>
<dbReference type="Pfam" id="PF00022">
    <property type="entry name" value="Actin"/>
    <property type="match status" value="2"/>
</dbReference>
<keyword evidence="5" id="KW-0804">Transcription</keyword>
<proteinExistence type="inferred from homology"/>
<dbReference type="Gene3D" id="3.30.420.40">
    <property type="match status" value="2"/>
</dbReference>
<keyword evidence="10" id="KW-1185">Reference proteome</keyword>
<evidence type="ECO:0000256" key="6">
    <source>
        <dbReference type="ARBA" id="ARBA00023242"/>
    </source>
</evidence>
<dbReference type="InterPro" id="IPR004000">
    <property type="entry name" value="Actin"/>
</dbReference>
<evidence type="ECO:0000313" key="10">
    <source>
        <dbReference type="Proteomes" id="UP000186922"/>
    </source>
</evidence>
<evidence type="ECO:0000256" key="5">
    <source>
        <dbReference type="ARBA" id="ARBA00023163"/>
    </source>
</evidence>